<name>A0A7U7I937_9GAMM</name>
<feature type="signal peptide" evidence="1">
    <location>
        <begin position="1"/>
        <end position="18"/>
    </location>
</feature>
<evidence type="ECO:0000259" key="2">
    <source>
        <dbReference type="Pfam" id="PF13449"/>
    </source>
</evidence>
<proteinExistence type="predicted"/>
<protein>
    <recommendedName>
        <fullName evidence="2">Phytase-like domain-containing protein</fullName>
    </recommendedName>
</protein>
<organism evidence="3 4">
    <name type="scientific">Zestomonas carbonaria</name>
    <dbReference type="NCBI Taxonomy" id="2762745"/>
    <lineage>
        <taxon>Bacteria</taxon>
        <taxon>Pseudomonadati</taxon>
        <taxon>Pseudomonadota</taxon>
        <taxon>Gammaproteobacteria</taxon>
        <taxon>Pseudomonadales</taxon>
        <taxon>Pseudomonadaceae</taxon>
        <taxon>Zestomonas</taxon>
    </lineage>
</organism>
<reference evidence="3 4" key="1">
    <citation type="submission" date="2020-08" db="EMBL/GenBank/DDBJ databases">
        <authorList>
            <person name="Criscuolo A."/>
        </authorList>
    </citation>
    <scope>NUCLEOTIDE SEQUENCE [LARGE SCALE GENOMIC DNA]</scope>
    <source>
        <strain evidence="3">CIP111764</strain>
    </source>
</reference>
<sequence>MTRAWLAALLLAGLPAFAQEQPAQPEELKLQAEYPVEGMAVGNLSGLAWCSDALWAVSDREDDRLYRLTPADNLLLAEAETFEAPPVTDSGLPWGLRTRSWLASQVRGGELDFEGLACDAEGNRYLVSEAHVSVLRLPPAATGGEWLALPSGMVRQARASGMLLRFNALLEGISVNPEGSRLWLAAERERRGLLVLHREQTKWTCAGGCVLFSEGGSQVAPPQLDVPAQPRDFSDLTFFAGHLFTLERQAYRVCRRNPGNGEVERCWSFAGEALQEPRRYGMQTFGLAEGLVIDEKGAWIGLDNGSVARNDGEQRPIVWRFAAPSGGWSAK</sequence>
<evidence type="ECO:0000313" key="3">
    <source>
        <dbReference type="EMBL" id="CAD5106527.1"/>
    </source>
</evidence>
<keyword evidence="1" id="KW-0732">Signal</keyword>
<dbReference type="EMBL" id="CAJFCI010000023">
    <property type="protein sequence ID" value="CAD5106527.1"/>
    <property type="molecule type" value="Genomic_DNA"/>
</dbReference>
<accession>A0A7U7I937</accession>
<comment type="caution">
    <text evidence="3">The sequence shown here is derived from an EMBL/GenBank/DDBJ whole genome shotgun (WGS) entry which is preliminary data.</text>
</comment>
<dbReference type="SUPFAM" id="SSF63825">
    <property type="entry name" value="YWTD domain"/>
    <property type="match status" value="1"/>
</dbReference>
<dbReference type="InterPro" id="IPR027372">
    <property type="entry name" value="Phytase-like_dom"/>
</dbReference>
<evidence type="ECO:0000256" key="1">
    <source>
        <dbReference type="SAM" id="SignalP"/>
    </source>
</evidence>
<gene>
    <name evidence="3" type="ORF">PSEWESI4_00790</name>
</gene>
<dbReference type="RefSeq" id="WP_187669890.1">
    <property type="nucleotide sequence ID" value="NZ_CAJFCI010000023.1"/>
</dbReference>
<dbReference type="Pfam" id="PF13449">
    <property type="entry name" value="Phytase-like"/>
    <property type="match status" value="1"/>
</dbReference>
<dbReference type="AlphaFoldDB" id="A0A7U7I937"/>
<evidence type="ECO:0000313" key="4">
    <source>
        <dbReference type="Proteomes" id="UP000583387"/>
    </source>
</evidence>
<keyword evidence="4" id="KW-1185">Reference proteome</keyword>
<feature type="chain" id="PRO_5031230382" description="Phytase-like domain-containing protein" evidence="1">
    <location>
        <begin position="19"/>
        <end position="331"/>
    </location>
</feature>
<feature type="domain" description="Phytase-like" evidence="2">
    <location>
        <begin position="40"/>
        <end position="191"/>
    </location>
</feature>
<dbReference type="Proteomes" id="UP000583387">
    <property type="component" value="Unassembled WGS sequence"/>
</dbReference>